<feature type="compositionally biased region" description="Low complexity" evidence="1">
    <location>
        <begin position="1"/>
        <end position="12"/>
    </location>
</feature>
<dbReference type="Proteomes" id="UP000688137">
    <property type="component" value="Unassembled WGS sequence"/>
</dbReference>
<keyword evidence="3" id="KW-1185">Reference proteome</keyword>
<sequence>MEVNFYNQLQKNKNQKKTQLQKRKQYQKVKKNYKEKKNYKNNKKNKKQMTVDKILIEIGRKQKQRQQQEDKKTEDTHKYRSLPPDDLIIKQ</sequence>
<accession>A0A8S1K2X5</accession>
<gene>
    <name evidence="2" type="ORF">PPRIM_AZ9-3.1.T0130189</name>
</gene>
<name>A0A8S1K2X5_PARPR</name>
<organism evidence="2 3">
    <name type="scientific">Paramecium primaurelia</name>
    <dbReference type="NCBI Taxonomy" id="5886"/>
    <lineage>
        <taxon>Eukaryota</taxon>
        <taxon>Sar</taxon>
        <taxon>Alveolata</taxon>
        <taxon>Ciliophora</taxon>
        <taxon>Intramacronucleata</taxon>
        <taxon>Oligohymenophorea</taxon>
        <taxon>Peniculida</taxon>
        <taxon>Parameciidae</taxon>
        <taxon>Paramecium</taxon>
    </lineage>
</organism>
<protein>
    <submittedName>
        <fullName evidence="2">Uncharacterized protein</fullName>
    </submittedName>
</protein>
<feature type="compositionally biased region" description="Basic residues" evidence="1">
    <location>
        <begin position="13"/>
        <end position="47"/>
    </location>
</feature>
<dbReference type="AlphaFoldDB" id="A0A8S1K2X5"/>
<feature type="compositionally biased region" description="Basic and acidic residues" evidence="1">
    <location>
        <begin position="54"/>
        <end position="78"/>
    </location>
</feature>
<evidence type="ECO:0000313" key="2">
    <source>
        <dbReference type="EMBL" id="CAD8049021.1"/>
    </source>
</evidence>
<comment type="caution">
    <text evidence="2">The sequence shown here is derived from an EMBL/GenBank/DDBJ whole genome shotgun (WGS) entry which is preliminary data.</text>
</comment>
<evidence type="ECO:0000313" key="3">
    <source>
        <dbReference type="Proteomes" id="UP000688137"/>
    </source>
</evidence>
<evidence type="ECO:0000256" key="1">
    <source>
        <dbReference type="SAM" id="MobiDB-lite"/>
    </source>
</evidence>
<feature type="region of interest" description="Disordered" evidence="1">
    <location>
        <begin position="1"/>
        <end position="91"/>
    </location>
</feature>
<reference evidence="2" key="1">
    <citation type="submission" date="2021-01" db="EMBL/GenBank/DDBJ databases">
        <authorList>
            <consortium name="Genoscope - CEA"/>
            <person name="William W."/>
        </authorList>
    </citation>
    <scope>NUCLEOTIDE SEQUENCE</scope>
</reference>
<proteinExistence type="predicted"/>
<dbReference type="EMBL" id="CAJJDM010000010">
    <property type="protein sequence ID" value="CAD8049021.1"/>
    <property type="molecule type" value="Genomic_DNA"/>
</dbReference>